<proteinExistence type="predicted"/>
<name>A0ABY3EVG6_9BURK</name>
<sequence length="528" mass="57257">MAAGAIVVSMLGAGCASLPPHPAQPPTLALASADTADTADTTDTALGRVLAPRLAQHPGESVFYPLTAGADAFAMRLALARTAQRSLDLQYYIFDADDTGLTLLAEVMAAADRGVRVRLLLDDLHTDGQDQALAALDAHPNVEVRLFNPFANRGMRMFEFATDFRRVDRRMHNKSMTADNQLTVVGGRNIGDAYFAAKSDVDFSDLDLLAAGPVVPQVSAVFDDYWNAEATYPLATLAKPQSDAETVAFQQRVRQYLDDRKVKLRATPYGKTVLESGVIRAIQQEALPAYWGRATVIADRAAKVTLPPEDNSTHAIPALLKVLGGAQHDLTLVSPYFVPGKAGMDWLVGLQQRGVQVHILTNSFGATDVSAVHAGYAPRREALVQAGVLLYELKPSAYAEMAKENKGRGMGGSSRASLHAKTYMVDRRLLFIGSLNLDPRSARLNTEMGIVVDSAPLCDMLGKRLDDALLDAAYQVVLLPDPQTGHLQLAWITREDGVLRTYTSEPDMSGWNRIGQGFMRLLPMESEL</sequence>
<dbReference type="PANTHER" id="PTHR21248:SF12">
    <property type="entry name" value="CARDIOLIPIN SYNTHASE C"/>
    <property type="match status" value="1"/>
</dbReference>
<evidence type="ECO:0000313" key="2">
    <source>
        <dbReference type="EMBL" id="TSP14786.1"/>
    </source>
</evidence>
<accession>A0ABY3EVG6</accession>
<dbReference type="Proteomes" id="UP000318943">
    <property type="component" value="Unassembled WGS sequence"/>
</dbReference>
<dbReference type="Pfam" id="PF13091">
    <property type="entry name" value="PLDc_2"/>
    <property type="match status" value="2"/>
</dbReference>
<organism evidence="2 3">
    <name type="scientific">Cupriavidus campinensis</name>
    <dbReference type="NCBI Taxonomy" id="151783"/>
    <lineage>
        <taxon>Bacteria</taxon>
        <taxon>Pseudomonadati</taxon>
        <taxon>Pseudomonadota</taxon>
        <taxon>Betaproteobacteria</taxon>
        <taxon>Burkholderiales</taxon>
        <taxon>Burkholderiaceae</taxon>
        <taxon>Cupriavidus</taxon>
    </lineage>
</organism>
<dbReference type="EMBL" id="VCIZ01000001">
    <property type="protein sequence ID" value="TSP14786.1"/>
    <property type="molecule type" value="Genomic_DNA"/>
</dbReference>
<dbReference type="PROSITE" id="PS50035">
    <property type="entry name" value="PLD"/>
    <property type="match status" value="2"/>
</dbReference>
<dbReference type="PANTHER" id="PTHR21248">
    <property type="entry name" value="CARDIOLIPIN SYNTHASE"/>
    <property type="match status" value="1"/>
</dbReference>
<dbReference type="InterPro" id="IPR001736">
    <property type="entry name" value="PLipase_D/transphosphatidylase"/>
</dbReference>
<evidence type="ECO:0000259" key="1">
    <source>
        <dbReference type="PROSITE" id="PS50035"/>
    </source>
</evidence>
<dbReference type="SMART" id="SM00155">
    <property type="entry name" value="PLDc"/>
    <property type="match status" value="2"/>
</dbReference>
<reference evidence="2 3" key="1">
    <citation type="submission" date="2019-05" db="EMBL/GenBank/DDBJ databases">
        <title>Whole genome sequence analysis of Cupriavidus campinensis S14E4C strain.</title>
        <authorList>
            <person name="Abbaszade G."/>
            <person name="Szabo A."/>
            <person name="Toumi M."/>
            <person name="Toth E."/>
        </authorList>
    </citation>
    <scope>NUCLEOTIDE SEQUENCE [LARGE SCALE GENOMIC DNA]</scope>
    <source>
        <strain evidence="2 3">S14E4C</strain>
    </source>
</reference>
<protein>
    <submittedName>
        <fullName evidence="2">Phospholipase D family protein</fullName>
    </submittedName>
</protein>
<dbReference type="Gene3D" id="3.30.870.10">
    <property type="entry name" value="Endonuclease Chain A"/>
    <property type="match status" value="2"/>
</dbReference>
<gene>
    <name evidence="2" type="ORF">FGG12_01315</name>
</gene>
<evidence type="ECO:0000313" key="3">
    <source>
        <dbReference type="Proteomes" id="UP000318943"/>
    </source>
</evidence>
<dbReference type="CDD" id="cd09111">
    <property type="entry name" value="PLDc_ymdC_like_1"/>
    <property type="match status" value="1"/>
</dbReference>
<dbReference type="SUPFAM" id="SSF56024">
    <property type="entry name" value="Phospholipase D/nuclease"/>
    <property type="match status" value="2"/>
</dbReference>
<comment type="caution">
    <text evidence="2">The sequence shown here is derived from an EMBL/GenBank/DDBJ whole genome shotgun (WGS) entry which is preliminary data.</text>
</comment>
<feature type="domain" description="PLD phosphodiesterase" evidence="1">
    <location>
        <begin position="414"/>
        <end position="441"/>
    </location>
</feature>
<dbReference type="CDD" id="cd09113">
    <property type="entry name" value="PLDc_ymdC_like_2"/>
    <property type="match status" value="1"/>
</dbReference>
<dbReference type="InterPro" id="IPR025202">
    <property type="entry name" value="PLD-like_dom"/>
</dbReference>
<feature type="domain" description="PLD phosphodiesterase" evidence="1">
    <location>
        <begin position="167"/>
        <end position="194"/>
    </location>
</feature>
<keyword evidence="3" id="KW-1185">Reference proteome</keyword>